<dbReference type="GO" id="GO:0000981">
    <property type="term" value="F:DNA-binding transcription factor activity, RNA polymerase II-specific"/>
    <property type="evidence" value="ECO:0007669"/>
    <property type="project" value="InterPro"/>
</dbReference>
<dbReference type="InterPro" id="IPR007219">
    <property type="entry name" value="XnlR_reg_dom"/>
</dbReference>
<evidence type="ECO:0000256" key="2">
    <source>
        <dbReference type="ARBA" id="ARBA00022723"/>
    </source>
</evidence>
<dbReference type="InterPro" id="IPR001138">
    <property type="entry name" value="Zn2Cys6_DnaBD"/>
</dbReference>
<dbReference type="CDD" id="cd00067">
    <property type="entry name" value="GAL4"/>
    <property type="match status" value="1"/>
</dbReference>
<gene>
    <name evidence="9" type="primary">I1RV69</name>
</gene>
<evidence type="ECO:0000256" key="3">
    <source>
        <dbReference type="ARBA" id="ARBA00023015"/>
    </source>
</evidence>
<evidence type="ECO:0000256" key="1">
    <source>
        <dbReference type="ARBA" id="ARBA00004123"/>
    </source>
</evidence>
<dbReference type="GO" id="GO:0008270">
    <property type="term" value="F:zinc ion binding"/>
    <property type="evidence" value="ECO:0007669"/>
    <property type="project" value="InterPro"/>
</dbReference>
<evidence type="ECO:0000256" key="7">
    <source>
        <dbReference type="SAM" id="MobiDB-lite"/>
    </source>
</evidence>
<dbReference type="SMART" id="SM00906">
    <property type="entry name" value="Fungal_trans"/>
    <property type="match status" value="1"/>
</dbReference>
<keyword evidence="3" id="KW-0805">Transcription regulation</keyword>
<dbReference type="Pfam" id="PF04082">
    <property type="entry name" value="Fungal_trans"/>
    <property type="match status" value="1"/>
</dbReference>
<dbReference type="Gene3D" id="4.10.240.10">
    <property type="entry name" value="Zn(2)-C6 fungal-type DNA-binding domain"/>
    <property type="match status" value="1"/>
</dbReference>
<feature type="compositionally biased region" description="Basic and acidic residues" evidence="7">
    <location>
        <begin position="578"/>
        <end position="587"/>
    </location>
</feature>
<dbReference type="CDD" id="cd12148">
    <property type="entry name" value="fungal_TF_MHR"/>
    <property type="match status" value="1"/>
</dbReference>
<keyword evidence="4" id="KW-0238">DNA-binding</keyword>
<dbReference type="PROSITE" id="PS00463">
    <property type="entry name" value="ZN2_CY6_FUNGAL_1"/>
    <property type="match status" value="1"/>
</dbReference>
<keyword evidence="2" id="KW-0479">Metal-binding</keyword>
<dbReference type="PANTHER" id="PTHR31845:SF19">
    <property type="entry name" value="TRANSCRIPTION FACTOR DOMAIN-CONTAINING PROTEIN"/>
    <property type="match status" value="1"/>
</dbReference>
<keyword evidence="5" id="KW-0804">Transcription</keyword>
<sequence>MEQPIVSTNSNPPAKTPVHRGARACTVCRAAKMKCVGAEDGTKRCQRCQRSGVDCVFEKHRRGRKPGSKLSEASKMLRRLEKGLNNAKAKQPSNAPLPHASTSASSYGQDDGLGSVNNGSRSGVQSDDDMEEEDEYRHDDPPIYADREIRKHMRTSFLDVVMNKEPVAEPTPPPSGSPADRPSHYQPKAPSHSPTRSQGSPQPKPYSNLFAYAPKDPVAASIIPEADVAKYFDAFFLRLNPFINLFDPALHSPAYVRSHSPFLFTTMLMACCKFFCPASYGAVRRLAHEWCVYTFAEGTESVETVQALACMTYWKEPADRRTWTYIGMACRMAVNLRLNRYVGHRQMNESIEQLLERRNRERTYLVLFVHDRSLSMQTGKHWMLPEDELVRHYRNWHEEGALGQNADIRPEDVIVAAFVNLRLIGSEATDTFYNRTNAFENELHRYNMKLDEWLLFWHDQMRRSPLAHPFHSAFLEFFQSHVRLFLNTFGLNLSGLEYGQESITVMSAYAAIVLLKLLRSPTTLIQLKDNVEDIHVLINKTADAYQSAGHVTGSELDTAAYHARFLRRLTAIHQEQRVRQQGERNGYRPEGVPPSFAQGLPPIRTSQPSMALQVDPYALQRSMASNGLSAPHLAPLSIPGSSSSSIQGFSPNCPDYGLEPSARNGLSRHSHRTASATFVGGDSDESYFNYMLGEIPANADDLFPTGDGSPHSGIALISNSNGGVVDFPYGPATSSTHFRDPGLAPLQMSSAYASGGNGHGRSSSYQHIPSMPSYASNGFDLR</sequence>
<name>A0A5K1K0B4_9APHY</name>
<dbReference type="SUPFAM" id="SSF57701">
    <property type="entry name" value="Zn2/Cys6 DNA-binding domain"/>
    <property type="match status" value="1"/>
</dbReference>
<dbReference type="EMBL" id="LR727384">
    <property type="protein sequence ID" value="VWO99073.1"/>
    <property type="molecule type" value="Genomic_DNA"/>
</dbReference>
<feature type="region of interest" description="Disordered" evidence="7">
    <location>
        <begin position="578"/>
        <end position="600"/>
    </location>
</feature>
<evidence type="ECO:0000256" key="6">
    <source>
        <dbReference type="ARBA" id="ARBA00023242"/>
    </source>
</evidence>
<keyword evidence="6" id="KW-0539">Nucleus</keyword>
<feature type="compositionally biased region" description="Basic and acidic residues" evidence="7">
    <location>
        <begin position="135"/>
        <end position="149"/>
    </location>
</feature>
<proteinExistence type="predicted"/>
<comment type="subcellular location">
    <subcellularLocation>
        <location evidence="1">Nucleus</location>
    </subcellularLocation>
</comment>
<evidence type="ECO:0000256" key="4">
    <source>
        <dbReference type="ARBA" id="ARBA00023125"/>
    </source>
</evidence>
<feature type="region of interest" description="Disordered" evidence="7">
    <location>
        <begin position="165"/>
        <end position="207"/>
    </location>
</feature>
<feature type="compositionally biased region" description="Polar residues" evidence="7">
    <location>
        <begin position="192"/>
        <end position="201"/>
    </location>
</feature>
<feature type="compositionally biased region" description="Polar residues" evidence="7">
    <location>
        <begin position="115"/>
        <end position="125"/>
    </location>
</feature>
<dbReference type="GO" id="GO:0006351">
    <property type="term" value="P:DNA-templated transcription"/>
    <property type="evidence" value="ECO:0007669"/>
    <property type="project" value="InterPro"/>
</dbReference>
<accession>A0A5K1K0B4</accession>
<dbReference type="Pfam" id="PF00172">
    <property type="entry name" value="Zn_clus"/>
    <property type="match status" value="1"/>
</dbReference>
<dbReference type="PANTHER" id="PTHR31845">
    <property type="entry name" value="FINGER DOMAIN PROTEIN, PUTATIVE-RELATED"/>
    <property type="match status" value="1"/>
</dbReference>
<protein>
    <recommendedName>
        <fullName evidence="8">Zn(2)-C6 fungal-type domain-containing protein</fullName>
    </recommendedName>
</protein>
<feature type="region of interest" description="Disordered" evidence="7">
    <location>
        <begin position="85"/>
        <end position="149"/>
    </location>
</feature>
<feature type="compositionally biased region" description="Polar residues" evidence="7">
    <location>
        <begin position="1"/>
        <end position="13"/>
    </location>
</feature>
<dbReference type="InterPro" id="IPR051089">
    <property type="entry name" value="prtT"/>
</dbReference>
<dbReference type="SMART" id="SM00066">
    <property type="entry name" value="GAL4"/>
    <property type="match status" value="1"/>
</dbReference>
<feature type="domain" description="Zn(2)-C6 fungal-type" evidence="8">
    <location>
        <begin position="24"/>
        <end position="57"/>
    </location>
</feature>
<evidence type="ECO:0000259" key="8">
    <source>
        <dbReference type="PROSITE" id="PS50048"/>
    </source>
</evidence>
<reference evidence="9" key="1">
    <citation type="submission" date="2019-10" db="EMBL/GenBank/DDBJ databases">
        <authorList>
            <person name="Nor Muhammad N."/>
        </authorList>
    </citation>
    <scope>NUCLEOTIDE SEQUENCE</scope>
</reference>
<dbReference type="PROSITE" id="PS50048">
    <property type="entry name" value="ZN2_CY6_FUNGAL_2"/>
    <property type="match status" value="1"/>
</dbReference>
<dbReference type="AlphaFoldDB" id="A0A5K1K0B4"/>
<dbReference type="GO" id="GO:0000976">
    <property type="term" value="F:transcription cis-regulatory region binding"/>
    <property type="evidence" value="ECO:0007669"/>
    <property type="project" value="TreeGrafter"/>
</dbReference>
<dbReference type="InterPro" id="IPR036864">
    <property type="entry name" value="Zn2-C6_fun-type_DNA-bd_sf"/>
</dbReference>
<evidence type="ECO:0000256" key="5">
    <source>
        <dbReference type="ARBA" id="ARBA00023163"/>
    </source>
</evidence>
<dbReference type="GO" id="GO:0005634">
    <property type="term" value="C:nucleus"/>
    <property type="evidence" value="ECO:0007669"/>
    <property type="project" value="UniProtKB-SubCell"/>
</dbReference>
<organism evidence="9">
    <name type="scientific">Ganoderma boninense</name>
    <dbReference type="NCBI Taxonomy" id="34458"/>
    <lineage>
        <taxon>Eukaryota</taxon>
        <taxon>Fungi</taxon>
        <taxon>Dikarya</taxon>
        <taxon>Basidiomycota</taxon>
        <taxon>Agaricomycotina</taxon>
        <taxon>Agaricomycetes</taxon>
        <taxon>Polyporales</taxon>
        <taxon>Polyporaceae</taxon>
        <taxon>Ganoderma</taxon>
    </lineage>
</organism>
<feature type="region of interest" description="Disordered" evidence="7">
    <location>
        <begin position="1"/>
        <end position="21"/>
    </location>
</feature>
<evidence type="ECO:0000313" key="9">
    <source>
        <dbReference type="EMBL" id="VWO99073.1"/>
    </source>
</evidence>